<gene>
    <name evidence="4" type="ORF">E3N88_09839</name>
</gene>
<dbReference type="AlphaFoldDB" id="A0A5N6PMI1"/>
<comment type="similarity">
    <text evidence="1">Belongs to the UDP-glycosyltransferase family.</text>
</comment>
<reference evidence="4 5" key="1">
    <citation type="submission" date="2019-05" db="EMBL/GenBank/DDBJ databases">
        <title>Mikania micrantha, genome provides insights into the molecular mechanism of rapid growth.</title>
        <authorList>
            <person name="Liu B."/>
        </authorList>
    </citation>
    <scope>NUCLEOTIDE SEQUENCE [LARGE SCALE GENOMIC DNA]</scope>
    <source>
        <strain evidence="4">NLD-2019</strain>
        <tissue evidence="4">Leaf</tissue>
    </source>
</reference>
<accession>A0A5N6PMI1</accession>
<dbReference type="SUPFAM" id="SSF53756">
    <property type="entry name" value="UDP-Glycosyltransferase/glycogen phosphorylase"/>
    <property type="match status" value="2"/>
</dbReference>
<keyword evidence="5" id="KW-1185">Reference proteome</keyword>
<dbReference type="FunFam" id="3.40.50.2000:FF:000057">
    <property type="entry name" value="Glycosyltransferase"/>
    <property type="match status" value="1"/>
</dbReference>
<keyword evidence="2" id="KW-0328">Glycosyltransferase</keyword>
<dbReference type="PANTHER" id="PTHR11926:SF1560">
    <property type="entry name" value="UDP-GLYCOSYLTRANSFERASE 74E1-RELATED"/>
    <property type="match status" value="1"/>
</dbReference>
<evidence type="ECO:0000256" key="1">
    <source>
        <dbReference type="ARBA" id="ARBA00009995"/>
    </source>
</evidence>
<dbReference type="InterPro" id="IPR002213">
    <property type="entry name" value="UDP_glucos_trans"/>
</dbReference>
<evidence type="ECO:0000256" key="2">
    <source>
        <dbReference type="ARBA" id="ARBA00022676"/>
    </source>
</evidence>
<dbReference type="Proteomes" id="UP000326396">
    <property type="component" value="Linkage Group LG12"/>
</dbReference>
<proteinExistence type="inferred from homology"/>
<dbReference type="CDD" id="cd03784">
    <property type="entry name" value="GT1_Gtf-like"/>
    <property type="match status" value="2"/>
</dbReference>
<evidence type="ECO:0000313" key="5">
    <source>
        <dbReference type="Proteomes" id="UP000326396"/>
    </source>
</evidence>
<dbReference type="OrthoDB" id="5835829at2759"/>
<dbReference type="GO" id="GO:0080044">
    <property type="term" value="F:quercetin 7-O-glucosyltransferase activity"/>
    <property type="evidence" value="ECO:0007669"/>
    <property type="project" value="TreeGrafter"/>
</dbReference>
<organism evidence="4 5">
    <name type="scientific">Mikania micrantha</name>
    <name type="common">bitter vine</name>
    <dbReference type="NCBI Taxonomy" id="192012"/>
    <lineage>
        <taxon>Eukaryota</taxon>
        <taxon>Viridiplantae</taxon>
        <taxon>Streptophyta</taxon>
        <taxon>Embryophyta</taxon>
        <taxon>Tracheophyta</taxon>
        <taxon>Spermatophyta</taxon>
        <taxon>Magnoliopsida</taxon>
        <taxon>eudicotyledons</taxon>
        <taxon>Gunneridae</taxon>
        <taxon>Pentapetalae</taxon>
        <taxon>asterids</taxon>
        <taxon>campanulids</taxon>
        <taxon>Asterales</taxon>
        <taxon>Asteraceae</taxon>
        <taxon>Asteroideae</taxon>
        <taxon>Heliantheae alliance</taxon>
        <taxon>Eupatorieae</taxon>
        <taxon>Mikania</taxon>
    </lineage>
</organism>
<dbReference type="PROSITE" id="PS00375">
    <property type="entry name" value="UDPGT"/>
    <property type="match status" value="1"/>
</dbReference>
<dbReference type="PANTHER" id="PTHR11926">
    <property type="entry name" value="GLUCOSYL/GLUCURONOSYL TRANSFERASES"/>
    <property type="match status" value="1"/>
</dbReference>
<dbReference type="InterPro" id="IPR035595">
    <property type="entry name" value="UDP_glycos_trans_CS"/>
</dbReference>
<dbReference type="Gene3D" id="3.40.50.2000">
    <property type="entry name" value="Glycogen Phosphorylase B"/>
    <property type="match status" value="4"/>
</dbReference>
<comment type="caution">
    <text evidence="4">The sequence shown here is derived from an EMBL/GenBank/DDBJ whole genome shotgun (WGS) entry which is preliminary data.</text>
</comment>
<name>A0A5N6PMI1_9ASTR</name>
<evidence type="ECO:0000256" key="3">
    <source>
        <dbReference type="ARBA" id="ARBA00022679"/>
    </source>
</evidence>
<dbReference type="EMBL" id="SZYD01000004">
    <property type="protein sequence ID" value="KAD6455133.1"/>
    <property type="molecule type" value="Genomic_DNA"/>
</dbReference>
<dbReference type="Pfam" id="PF00201">
    <property type="entry name" value="UDPGT"/>
    <property type="match status" value="2"/>
</dbReference>
<keyword evidence="3" id="KW-0808">Transferase</keyword>
<evidence type="ECO:0000313" key="4">
    <source>
        <dbReference type="EMBL" id="KAD6455133.1"/>
    </source>
</evidence>
<dbReference type="FunFam" id="3.40.50.2000:FF:000019">
    <property type="entry name" value="Glycosyltransferase"/>
    <property type="match status" value="1"/>
</dbReference>
<protein>
    <submittedName>
        <fullName evidence="4">Uncharacterized protein</fullName>
    </submittedName>
</protein>
<sequence>MEKQDDNTNKPPHVLVIPFPSQGHINPLIQFGKRLISKGIKTTLITTIFYLNSHFTNKTNTTSIEIEAISDGFDEGGYSSADSSETYLKRFKEVGSKSLAELIKKVQNEGKTIDAIIYDSFITWVLDVALEFGIHGGSFFTQACGVNSIYYHVHKGLISLPPDPTVLVPGLPRLERWETPSFVHDLGPYPGWSETVFGQFANIDQARWVFTNSFYQLEEEVIEWMRTKWKLMAIGPTLPSMYLDKRLEDDKDYGFNLYQVNHNKYTDWLNDKPKKSVVYISFGSGAKLEPEQMQEIAWGLSDSDVNFLWVVRVEEEEKLPKEFLAKKLAGKGMVVAWCRQLEVLAHESTIMKEERGVIAQRNALKWRDLAKLAVDEGGSSDKDIDKFKQHDKITKSPHVLLITFPAQGHINPLIQFAKRLTSKGVKTTLITTIFFLKSNFIDKTNTTSIELEAISDGFDDGYANVDSPETYLKTFKEVGSRSLAELIKKLLSEGNTIDAIIYDSFVTWALDVAMEFGIICGSFFTQACGVNMIYYHVHKGLIPLPLGPTVSIPRLPPFERLETPSFVHDHGKYPGWTETVLGQFANIDQARWVFTNIFYQFEEEVIEWMRKKWKLMAIGPTLPSMYLDKRLEDDKDYGFNLYQAKHNECNDWLNDKPKKSVVYVSFGSSSQLGSEQMKEIAWGLSDSNVNFLWVVRKEEEEKLPNEIMEKKLIGKGMVVAWCRQLDVLAHESVGCFITHCGFNSILEAISLGVPMVGMPQWSDQTTNAKFLEEIWNVGVRVKADENGIVRRENMAACIKTIMEEERGVIARTNAEKWRDLAKLAVDEGGSSDKDIDEFVYELIKA</sequence>
<dbReference type="GO" id="GO:0080043">
    <property type="term" value="F:quercetin 3-O-glucosyltransferase activity"/>
    <property type="evidence" value="ECO:0007669"/>
    <property type="project" value="TreeGrafter"/>
</dbReference>